<dbReference type="InterPro" id="IPR011060">
    <property type="entry name" value="RibuloseP-bd_barrel"/>
</dbReference>
<evidence type="ECO:0000313" key="1">
    <source>
        <dbReference type="EMBL" id="NMM49874.1"/>
    </source>
</evidence>
<reference evidence="1 2" key="1">
    <citation type="submission" date="2020-04" db="EMBL/GenBank/DDBJ databases">
        <title>Flammeovirgaceae bacterium KN852 isolated from deep sea.</title>
        <authorList>
            <person name="Zhang D.-C."/>
        </authorList>
    </citation>
    <scope>NUCLEOTIDE SEQUENCE [LARGE SCALE GENOMIC DNA]</scope>
    <source>
        <strain evidence="1 2">KN852</strain>
    </source>
</reference>
<accession>A0A848J5X8</accession>
<keyword evidence="2" id="KW-1185">Reference proteome</keyword>
<dbReference type="Gene3D" id="3.20.20.70">
    <property type="entry name" value="Aldolase class I"/>
    <property type="match status" value="1"/>
</dbReference>
<protein>
    <recommendedName>
        <fullName evidence="3">Phosphoribosylanthranilate isomerase</fullName>
    </recommendedName>
</protein>
<sequence length="202" mass="22493">MALRCKVIVRNISNLSDARYCAGMGVDFYGFSTDPEYDEHLSPESFKEINEWLSGIEPVAEAPGSDIEEVNNNYGVDKFLLLNPSSEDLKKMNSYQFFLIMDSKSDLTSILTAINLAELKDNLLGVIVESGIDDLPDVLNNEAVKKFEVDIYYGGDIAPDQVNELIDSHSIAGISMKGSQEIRPGFKDYDHLADVLEEIEID</sequence>
<evidence type="ECO:0000313" key="2">
    <source>
        <dbReference type="Proteomes" id="UP000559010"/>
    </source>
</evidence>
<dbReference type="AlphaFoldDB" id="A0A848J5X8"/>
<organism evidence="1 2">
    <name type="scientific">Marinigracilibium pacificum</name>
    <dbReference type="NCBI Taxonomy" id="2729599"/>
    <lineage>
        <taxon>Bacteria</taxon>
        <taxon>Pseudomonadati</taxon>
        <taxon>Bacteroidota</taxon>
        <taxon>Cytophagia</taxon>
        <taxon>Cytophagales</taxon>
        <taxon>Flammeovirgaceae</taxon>
        <taxon>Marinigracilibium</taxon>
    </lineage>
</organism>
<dbReference type="InterPro" id="IPR013785">
    <property type="entry name" value="Aldolase_TIM"/>
</dbReference>
<proteinExistence type="predicted"/>
<comment type="caution">
    <text evidence="1">The sequence shown here is derived from an EMBL/GenBank/DDBJ whole genome shotgun (WGS) entry which is preliminary data.</text>
</comment>
<dbReference type="SUPFAM" id="SSF51366">
    <property type="entry name" value="Ribulose-phoshate binding barrel"/>
    <property type="match status" value="1"/>
</dbReference>
<dbReference type="Proteomes" id="UP000559010">
    <property type="component" value="Unassembled WGS sequence"/>
</dbReference>
<name>A0A848J5X8_9BACT</name>
<evidence type="ECO:0008006" key="3">
    <source>
        <dbReference type="Google" id="ProtNLM"/>
    </source>
</evidence>
<dbReference type="EMBL" id="JABBNU010000010">
    <property type="protein sequence ID" value="NMM49874.1"/>
    <property type="molecule type" value="Genomic_DNA"/>
</dbReference>
<gene>
    <name evidence="1" type="ORF">HH304_15810</name>
</gene>
<dbReference type="RefSeq" id="WP_169683415.1">
    <property type="nucleotide sequence ID" value="NZ_JABBNU010000010.1"/>
</dbReference>